<keyword evidence="2" id="KW-1185">Reference proteome</keyword>
<dbReference type="RefSeq" id="WP_166787627.1">
    <property type="nucleotide sequence ID" value="NZ_BKAC01000016.1"/>
</dbReference>
<evidence type="ECO:0000313" key="2">
    <source>
        <dbReference type="Proteomes" id="UP000199681"/>
    </source>
</evidence>
<sequence length="45" mass="4798">MSDVPVRVGPSDIVLPATTVVDLTDLIEALLRAEIEQPVVGRQPS</sequence>
<evidence type="ECO:0000313" key="1">
    <source>
        <dbReference type="EMBL" id="SFH80041.1"/>
    </source>
</evidence>
<accession>A0ABY1EGU5</accession>
<proteinExistence type="predicted"/>
<reference evidence="1 2" key="1">
    <citation type="submission" date="2016-10" db="EMBL/GenBank/DDBJ databases">
        <authorList>
            <person name="Varghese N."/>
            <person name="Submissions S."/>
        </authorList>
    </citation>
    <scope>NUCLEOTIDE SEQUENCE [LARGE SCALE GENOMIC DNA]</scope>
    <source>
        <strain evidence="1 2">GMCC 1.11211</strain>
    </source>
</reference>
<comment type="caution">
    <text evidence="1">The sequence shown here is derived from an EMBL/GenBank/DDBJ whole genome shotgun (WGS) entry which is preliminary data.</text>
</comment>
<gene>
    <name evidence="1" type="ORF">SAMN05216274_11581</name>
</gene>
<protein>
    <submittedName>
        <fullName evidence="1">Uncharacterized protein</fullName>
    </submittedName>
</protein>
<dbReference type="EMBL" id="FOPW01000015">
    <property type="protein sequence ID" value="SFH80041.1"/>
    <property type="molecule type" value="Genomic_DNA"/>
</dbReference>
<name>A0ABY1EGU5_9MICO</name>
<organism evidence="1 2">
    <name type="scientific">Cryobacterium levicorallinum</name>
    <dbReference type="NCBI Taxonomy" id="995038"/>
    <lineage>
        <taxon>Bacteria</taxon>
        <taxon>Bacillati</taxon>
        <taxon>Actinomycetota</taxon>
        <taxon>Actinomycetes</taxon>
        <taxon>Micrococcales</taxon>
        <taxon>Microbacteriaceae</taxon>
        <taxon>Cryobacterium</taxon>
    </lineage>
</organism>
<dbReference type="Proteomes" id="UP000199681">
    <property type="component" value="Unassembled WGS sequence"/>
</dbReference>